<accession>A0A3B0MP13</accession>
<organism evidence="3">
    <name type="scientific">Theileria annulata</name>
    <dbReference type="NCBI Taxonomy" id="5874"/>
    <lineage>
        <taxon>Eukaryota</taxon>
        <taxon>Sar</taxon>
        <taxon>Alveolata</taxon>
        <taxon>Apicomplexa</taxon>
        <taxon>Aconoidasida</taxon>
        <taxon>Piroplasmida</taxon>
        <taxon>Theileriidae</taxon>
        <taxon>Theileria</taxon>
    </lineage>
</organism>
<reference evidence="3" key="1">
    <citation type="submission" date="2018-07" db="EMBL/GenBank/DDBJ databases">
        <authorList>
            <person name="Quirk P.G."/>
            <person name="Krulwich T.A."/>
        </authorList>
    </citation>
    <scope>NUCLEOTIDE SEQUENCE</scope>
    <source>
        <strain evidence="3">Anand</strain>
    </source>
</reference>
<name>A0A3B0MP13_THEAN</name>
<dbReference type="AlphaFoldDB" id="A0A3B0MP13"/>
<evidence type="ECO:0000313" key="2">
    <source>
        <dbReference type="EMBL" id="SVP90954.1"/>
    </source>
</evidence>
<feature type="compositionally biased region" description="Acidic residues" evidence="1">
    <location>
        <begin position="41"/>
        <end position="64"/>
    </location>
</feature>
<dbReference type="EMBL" id="UIVS01000002">
    <property type="protein sequence ID" value="SVP91564.1"/>
    <property type="molecule type" value="Genomic_DNA"/>
</dbReference>
<proteinExistence type="predicted"/>
<feature type="compositionally biased region" description="Polar residues" evidence="1">
    <location>
        <begin position="72"/>
        <end position="84"/>
    </location>
</feature>
<protein>
    <submittedName>
        <fullName evidence="3">Uncharacterized protein</fullName>
    </submittedName>
</protein>
<evidence type="ECO:0000313" key="3">
    <source>
        <dbReference type="EMBL" id="SVP91564.1"/>
    </source>
</evidence>
<dbReference type="VEuPathDB" id="PiroplasmaDB:TA13510"/>
<evidence type="ECO:0000256" key="1">
    <source>
        <dbReference type="SAM" id="MobiDB-lite"/>
    </source>
</evidence>
<feature type="region of interest" description="Disordered" evidence="1">
    <location>
        <begin position="1"/>
        <end position="87"/>
    </location>
</feature>
<sequence length="218" mass="24046">MGSKCTKLSDKSVSENDPPQNPNEGVEGDESVLEQKSYDFNELDNIQEDDLGSIEENELEEDEVEMKPLESRMSTKNSNVSQDSGLDPGVLPFQNSITTLTNQNTSTFSQKNSSLSLNSQNSGMYGLNTNEEPFNEYELNKNNGSNKSLDAYASTQASNEFTDPTVVMQTFTPFDMKKTDELASFLVSRCGLGLQKDHNPQNCKICQTVDLSDAPLIA</sequence>
<dbReference type="EMBL" id="UIVT01000002">
    <property type="protein sequence ID" value="SVP90954.1"/>
    <property type="molecule type" value="Genomic_DNA"/>
</dbReference>
<gene>
    <name evidence="2" type="ORF">TAT_000166600</name>
    <name evidence="3" type="ORF">TAV_000166800</name>
</gene>